<evidence type="ECO:0000256" key="2">
    <source>
        <dbReference type="ARBA" id="ARBA00022729"/>
    </source>
</evidence>
<dbReference type="PROSITE" id="PS51257">
    <property type="entry name" value="PROKAR_LIPOPROTEIN"/>
    <property type="match status" value="1"/>
</dbReference>
<dbReference type="InterPro" id="IPR006128">
    <property type="entry name" value="Lipoprotein_PsaA-like"/>
</dbReference>
<dbReference type="STRING" id="640948.SAMN05216238_106109"/>
<dbReference type="GO" id="GO:0007155">
    <property type="term" value="P:cell adhesion"/>
    <property type="evidence" value="ECO:0007669"/>
    <property type="project" value="InterPro"/>
</dbReference>
<evidence type="ECO:0000313" key="6">
    <source>
        <dbReference type="Proteomes" id="UP000199474"/>
    </source>
</evidence>
<keyword evidence="1 3" id="KW-0813">Transport</keyword>
<gene>
    <name evidence="5" type="ORF">SAMN05216238_106109</name>
</gene>
<dbReference type="GO" id="GO:0046872">
    <property type="term" value="F:metal ion binding"/>
    <property type="evidence" value="ECO:0007669"/>
    <property type="project" value="InterPro"/>
</dbReference>
<dbReference type="SUPFAM" id="SSF53807">
    <property type="entry name" value="Helical backbone' metal receptor"/>
    <property type="match status" value="1"/>
</dbReference>
<dbReference type="OrthoDB" id="9810636at2"/>
<dbReference type="PRINTS" id="PR00691">
    <property type="entry name" value="ADHESINB"/>
</dbReference>
<protein>
    <submittedName>
        <fullName evidence="5">Zinc transport system substrate-binding protein</fullName>
    </submittedName>
</protein>
<reference evidence="6" key="1">
    <citation type="submission" date="2016-10" db="EMBL/GenBank/DDBJ databases">
        <authorList>
            <person name="Varghese N."/>
            <person name="Submissions S."/>
        </authorList>
    </citation>
    <scope>NUCLEOTIDE SEQUENCE [LARGE SCALE GENOMIC DNA]</scope>
    <source>
        <strain evidence="6">DSM 22530</strain>
    </source>
</reference>
<keyword evidence="2" id="KW-0732">Signal</keyword>
<accession>A0A1I1WP76</accession>
<name>A0A1I1WP76_9BACI</name>
<sequence>MKLYYYTIILILFTVIVAGCSSNTQDTETSAELKIYTSVYPIQFAVEQIGGESVTAESVYPPGVDAHTYEPSSKDITSIAEGDAFIFLGAGLEGFAETAADALASQEVSLIEIGANESLFHDSGNSSEHSHDHKSEDGHHHDHNPHVWLDPIRMIDMAEIIKKQLSELNPEDTEQYNSNFNSLKNDLLELDKKFQETLKSKVSKKIVVSHAAYGYWEQRYNIEQIAINGLSSNDEPSQKELTAIIDQTKEHDIDYILFEQNSSDRITEIIQEQIGAKSLRIHNLATRTESDITRGDDYISLMEKNLEVLDQATTRRDE</sequence>
<dbReference type="InterPro" id="IPR006127">
    <property type="entry name" value="ZnuA-like"/>
</dbReference>
<feature type="compositionally biased region" description="Basic and acidic residues" evidence="4">
    <location>
        <begin position="128"/>
        <end position="140"/>
    </location>
</feature>
<evidence type="ECO:0000256" key="4">
    <source>
        <dbReference type="SAM" id="MobiDB-lite"/>
    </source>
</evidence>
<evidence type="ECO:0000313" key="5">
    <source>
        <dbReference type="EMBL" id="SFD95223.1"/>
    </source>
</evidence>
<dbReference type="AlphaFoldDB" id="A0A1I1WP76"/>
<dbReference type="PANTHER" id="PTHR42953:SF8">
    <property type="entry name" value="ZINT DOMAIN-CONTAINING PROTEIN"/>
    <property type="match status" value="1"/>
</dbReference>
<dbReference type="Gene3D" id="3.40.50.1980">
    <property type="entry name" value="Nitrogenase molybdenum iron protein domain"/>
    <property type="match status" value="2"/>
</dbReference>
<feature type="region of interest" description="Disordered" evidence="4">
    <location>
        <begin position="121"/>
        <end position="145"/>
    </location>
</feature>
<proteinExistence type="inferred from homology"/>
<dbReference type="EMBL" id="FOMR01000006">
    <property type="protein sequence ID" value="SFD95223.1"/>
    <property type="molecule type" value="Genomic_DNA"/>
</dbReference>
<dbReference type="InterPro" id="IPR050492">
    <property type="entry name" value="Bact_metal-bind_prot9"/>
</dbReference>
<evidence type="ECO:0000256" key="3">
    <source>
        <dbReference type="RuleBase" id="RU003512"/>
    </source>
</evidence>
<organism evidence="5 6">
    <name type="scientific">Lentibacillus persicus</name>
    <dbReference type="NCBI Taxonomy" id="640948"/>
    <lineage>
        <taxon>Bacteria</taxon>
        <taxon>Bacillati</taxon>
        <taxon>Bacillota</taxon>
        <taxon>Bacilli</taxon>
        <taxon>Bacillales</taxon>
        <taxon>Bacillaceae</taxon>
        <taxon>Lentibacillus</taxon>
    </lineage>
</organism>
<keyword evidence="6" id="KW-1185">Reference proteome</keyword>
<dbReference type="InterPro" id="IPR006129">
    <property type="entry name" value="AdhesinB"/>
</dbReference>
<dbReference type="Proteomes" id="UP000199474">
    <property type="component" value="Unassembled WGS sequence"/>
</dbReference>
<dbReference type="PANTHER" id="PTHR42953">
    <property type="entry name" value="HIGH-AFFINITY ZINC UPTAKE SYSTEM PROTEIN ZNUA-RELATED"/>
    <property type="match status" value="1"/>
</dbReference>
<dbReference type="PRINTS" id="PR00690">
    <property type="entry name" value="ADHESNFAMILY"/>
</dbReference>
<dbReference type="RefSeq" id="WP_090084812.1">
    <property type="nucleotide sequence ID" value="NZ_FOMR01000006.1"/>
</dbReference>
<comment type="similarity">
    <text evidence="3">Belongs to the bacterial solute-binding protein 9 family.</text>
</comment>
<dbReference type="Pfam" id="PF01297">
    <property type="entry name" value="ZnuA"/>
    <property type="match status" value="1"/>
</dbReference>
<evidence type="ECO:0000256" key="1">
    <source>
        <dbReference type="ARBA" id="ARBA00022448"/>
    </source>
</evidence>
<dbReference type="GO" id="GO:0030001">
    <property type="term" value="P:metal ion transport"/>
    <property type="evidence" value="ECO:0007669"/>
    <property type="project" value="InterPro"/>
</dbReference>